<name>A0ACC2WDX6_9TREE</name>
<protein>
    <submittedName>
        <fullName evidence="1">Uncharacterized protein</fullName>
    </submittedName>
</protein>
<evidence type="ECO:0000313" key="2">
    <source>
        <dbReference type="Proteomes" id="UP001230649"/>
    </source>
</evidence>
<proteinExistence type="predicted"/>
<keyword evidence="2" id="KW-1185">Reference proteome</keyword>
<sequence>MGSGQQPSPLAEQETKTGEPSGTEPGQRMDPKRARSRDPPTRLLDETTSGNDGEPSASPVVDVARHATSIDFAKQDARRDPSPGSSTSSTGSTRRTQRSPIPISISSSRRTSSPASPNSQSSPTRHSRTTPTSATLTVTAPAFRRGPSYVTTPTNQMTSSAVASGNGHMMAGAGEPSDIRRPRSNSHSASGENARPAMFSRPSLGGRAASSAAGMTYRSPPADHAPVPESREQSGLSSPPRVDMPHMSAQEYPLGKQPSFSPESDRDWGEVSPDADDEASPVHSPSPNMESLSLSPVGLLAETRDDTAFDGNTGDKESLATATMRFGLPEAEAGANVSFPGIGTGIESSGQEGIVASGAEVDPDVEGIPEALSMPRDLMPSEDAFEDEGLTTLERIFLLSRSEHAFHRSYIARMMGELLEDVDPCETVEYVLPLLNGFAMDEDESVKEAFASQLHRVLWYYFTTCDLIGEDVGSPLDEFPRTREVVTVTSEGVKTVRRTSTFTGEIFPMITSGEDTPGSDNTPLSSLSSASDPSPASADTQDSRKESQASTLSSSLTHTVGTPSSAIDTPSSIDSVKTSGSEIDPATGFKDPFLEEAKEKEKFSAYSEAQRDVGMQQVNVDRPQIPVHMFTALIGSMLLSPNPGVADPVRAAIVAILAKIRHAETPLLDEWEDVRPHKAVNVYHGQFGEHIHLSNKFTGSARKMVQNEIMHGIIIGMGRLDAELPESMRRPSGSKRRASGDEEASETGSNTSSVIRGIRPDLTRSISRSSARSIESQSVADSQSTEMLAYKQQLQQEALMGRAISMNLIASIAEFVNEDDIAQYGLLNEVLQTAEDDACVKLEGALALAFLAKSASLSTLDSMLGLFENYVMDENEQVRQSACLCLPPLCKRIANLEDRRSYAVRAFDTLLNSGNLVQYTALEIIGEIVHLFHDDPLGPPQELLQVYFDQSQLVQAKGETTNPEDDAVRQFDDPDRAVVSAFNLPAICLALGKDRWSEVRPTFKALCNITHQRITVSLAASVHEIAKIIGPELASRDLLLPFFEWLNGNDGIRGRALAQLPTFLAHFPPDDAADTLQSVLAMWETGEFRNWRHRETLANHAPAILKVFVFIGHGDLSLDLLRSGLFDSFHAIRDAAIKAVPKCLLIVKGKDILYERVFALLADLATNEKFKHRKTQKHLLEWLPAMSDDLLDVKIALAKLVGRICAPINKGGLYPHAPLRPLRLSEAIERLMNEPSEYVQKPLANVQPYRPGLTHSQRGSQFSSYHPSPRASQSSTTGTPAQDTTPPAARRSSSASMLLRVDSDHTVMPTSDVRYMLDETERDEVLTAGPSSAPVALMTAPFSSPGSNGTQTPGSGSHPTRRRSLSEQWETRRASSNRPSNISDIPLLEPVQVGMKDPFSATFAKAIEESGNAGSS</sequence>
<organism evidence="1 2">
    <name type="scientific">Naganishia adeliensis</name>
    <dbReference type="NCBI Taxonomy" id="92952"/>
    <lineage>
        <taxon>Eukaryota</taxon>
        <taxon>Fungi</taxon>
        <taxon>Dikarya</taxon>
        <taxon>Basidiomycota</taxon>
        <taxon>Agaricomycotina</taxon>
        <taxon>Tremellomycetes</taxon>
        <taxon>Filobasidiales</taxon>
        <taxon>Filobasidiaceae</taxon>
        <taxon>Naganishia</taxon>
    </lineage>
</organism>
<accession>A0ACC2WDX6</accession>
<dbReference type="EMBL" id="JASBWS010000030">
    <property type="protein sequence ID" value="KAJ9108662.1"/>
    <property type="molecule type" value="Genomic_DNA"/>
</dbReference>
<dbReference type="Proteomes" id="UP001230649">
    <property type="component" value="Unassembled WGS sequence"/>
</dbReference>
<reference evidence="1" key="1">
    <citation type="submission" date="2023-04" db="EMBL/GenBank/DDBJ databases">
        <title>Draft Genome sequencing of Naganishia species isolated from polar environments using Oxford Nanopore Technology.</title>
        <authorList>
            <person name="Leo P."/>
            <person name="Venkateswaran K."/>
        </authorList>
    </citation>
    <scope>NUCLEOTIDE SEQUENCE</scope>
    <source>
        <strain evidence="1">MNA-CCFEE 5262</strain>
    </source>
</reference>
<gene>
    <name evidence="1" type="ORF">QFC20_003361</name>
</gene>
<evidence type="ECO:0000313" key="1">
    <source>
        <dbReference type="EMBL" id="KAJ9108662.1"/>
    </source>
</evidence>
<comment type="caution">
    <text evidence="1">The sequence shown here is derived from an EMBL/GenBank/DDBJ whole genome shotgun (WGS) entry which is preliminary data.</text>
</comment>